<evidence type="ECO:0000313" key="1">
    <source>
        <dbReference type="EMBL" id="JAH44446.1"/>
    </source>
</evidence>
<sequence length="38" mass="4594">MIFLSLGVMIESYYYVTNNHIPDTVTSKERKNKERERM</sequence>
<reference evidence="1" key="1">
    <citation type="submission" date="2014-11" db="EMBL/GenBank/DDBJ databases">
        <authorList>
            <person name="Amaro Gonzalez C."/>
        </authorList>
    </citation>
    <scope>NUCLEOTIDE SEQUENCE</scope>
</reference>
<name>A0A0E9ST14_ANGAN</name>
<proteinExistence type="predicted"/>
<dbReference type="AlphaFoldDB" id="A0A0E9ST14"/>
<dbReference type="EMBL" id="GBXM01064131">
    <property type="protein sequence ID" value="JAH44446.1"/>
    <property type="molecule type" value="Transcribed_RNA"/>
</dbReference>
<protein>
    <submittedName>
        <fullName evidence="1">Uncharacterized protein</fullName>
    </submittedName>
</protein>
<reference evidence="1" key="2">
    <citation type="journal article" date="2015" name="Fish Shellfish Immunol.">
        <title>Early steps in the European eel (Anguilla anguilla)-Vibrio vulnificus interaction in the gills: Role of the RtxA13 toxin.</title>
        <authorList>
            <person name="Callol A."/>
            <person name="Pajuelo D."/>
            <person name="Ebbesson L."/>
            <person name="Teles M."/>
            <person name="MacKenzie S."/>
            <person name="Amaro C."/>
        </authorList>
    </citation>
    <scope>NUCLEOTIDE SEQUENCE</scope>
</reference>
<organism evidence="1">
    <name type="scientific">Anguilla anguilla</name>
    <name type="common">European freshwater eel</name>
    <name type="synonym">Muraena anguilla</name>
    <dbReference type="NCBI Taxonomy" id="7936"/>
    <lineage>
        <taxon>Eukaryota</taxon>
        <taxon>Metazoa</taxon>
        <taxon>Chordata</taxon>
        <taxon>Craniata</taxon>
        <taxon>Vertebrata</taxon>
        <taxon>Euteleostomi</taxon>
        <taxon>Actinopterygii</taxon>
        <taxon>Neopterygii</taxon>
        <taxon>Teleostei</taxon>
        <taxon>Anguilliformes</taxon>
        <taxon>Anguillidae</taxon>
        <taxon>Anguilla</taxon>
    </lineage>
</organism>
<accession>A0A0E9ST14</accession>